<keyword evidence="8" id="KW-1185">Reference proteome</keyword>
<feature type="signal peptide" evidence="5">
    <location>
        <begin position="1"/>
        <end position="19"/>
    </location>
</feature>
<evidence type="ECO:0000256" key="2">
    <source>
        <dbReference type="ARBA" id="ARBA00005695"/>
    </source>
</evidence>
<feature type="domain" description="Solute-binding protein family 5" evidence="6">
    <location>
        <begin position="76"/>
        <end position="448"/>
    </location>
</feature>
<comment type="caution">
    <text evidence="7">The sequence shown here is derived from an EMBL/GenBank/DDBJ whole genome shotgun (WGS) entry which is preliminary data.</text>
</comment>
<evidence type="ECO:0000256" key="3">
    <source>
        <dbReference type="ARBA" id="ARBA00022448"/>
    </source>
</evidence>
<keyword evidence="3" id="KW-0813">Transport</keyword>
<dbReference type="InterPro" id="IPR039424">
    <property type="entry name" value="SBP_5"/>
</dbReference>
<name>A0ABV7G5W8_9PROT</name>
<protein>
    <submittedName>
        <fullName evidence="7">ABC transporter substrate-binding protein</fullName>
    </submittedName>
</protein>
<feature type="chain" id="PRO_5046594862" evidence="5">
    <location>
        <begin position="20"/>
        <end position="528"/>
    </location>
</feature>
<sequence length="528" mass="57584">MSLWNLAARYGALPGTIFAAGMGLAAAQPAPKPGGHLIYAQSSFPPCLDLAQSARAQNASRQILDNLTDQDKKSGEIRPWLAISWEFQDENKTLVLKIRDGVRFSNGEKLDAAAVKANFDAIMKLVKEGRAPQAAGYLSGFVEAKAVDPMTVSLSFELPKAGLLQSLAEKPLSMLAPETLAKSADERCAGQLIGSGPFIITEVVTNDRIVFRRNPDYNWASPNAEHQGPAYLEKLTFQTVPEGGVRTGIMISGQAGAVDDIPVQSYAQVRAAGIKLVARTAGGVGINLIPNFSRPVMADLAVRRAMQHAINRDEIVKALYSDLDTAATSPLSHTVPFYADMTPLMKYDPERAKQILDEGGWKPGADGVREKEGRKLRMQVIWSFPGFRPDMELIKAQLAQVGMDLVLSLRTDTEIGSVIRSGRYDLRMSDFTRPDPDVMLGLFSSKYNSTIKAPQPELDALLDKQSSAMDNAERAKLVREVQEMMVGQGYAIPIKESISVVGTAPNVHGLWMSTPRWPVFHDTYIAAE</sequence>
<proteinExistence type="inferred from homology"/>
<dbReference type="Pfam" id="PF00496">
    <property type="entry name" value="SBP_bac_5"/>
    <property type="match status" value="1"/>
</dbReference>
<organism evidence="7 8">
    <name type="scientific">Teichococcus globiformis</name>
    <dbReference type="NCBI Taxonomy" id="2307229"/>
    <lineage>
        <taxon>Bacteria</taxon>
        <taxon>Pseudomonadati</taxon>
        <taxon>Pseudomonadota</taxon>
        <taxon>Alphaproteobacteria</taxon>
        <taxon>Acetobacterales</taxon>
        <taxon>Roseomonadaceae</taxon>
        <taxon>Roseomonas</taxon>
    </lineage>
</organism>
<dbReference type="RefSeq" id="WP_379597181.1">
    <property type="nucleotide sequence ID" value="NZ_JBHRTN010000013.1"/>
</dbReference>
<comment type="similarity">
    <text evidence="2">Belongs to the bacterial solute-binding protein 5 family.</text>
</comment>
<gene>
    <name evidence="7" type="ORF">ACFOD4_13470</name>
</gene>
<dbReference type="PANTHER" id="PTHR30290:SF10">
    <property type="entry name" value="PERIPLASMIC OLIGOPEPTIDE-BINDING PROTEIN-RELATED"/>
    <property type="match status" value="1"/>
</dbReference>
<evidence type="ECO:0000256" key="4">
    <source>
        <dbReference type="ARBA" id="ARBA00022729"/>
    </source>
</evidence>
<dbReference type="SUPFAM" id="SSF53850">
    <property type="entry name" value="Periplasmic binding protein-like II"/>
    <property type="match status" value="1"/>
</dbReference>
<dbReference type="InterPro" id="IPR000914">
    <property type="entry name" value="SBP_5_dom"/>
</dbReference>
<dbReference type="CDD" id="cd08492">
    <property type="entry name" value="PBP2_NikA_DppA_OppA_like_15"/>
    <property type="match status" value="1"/>
</dbReference>
<evidence type="ECO:0000256" key="1">
    <source>
        <dbReference type="ARBA" id="ARBA00004418"/>
    </source>
</evidence>
<dbReference type="Gene3D" id="3.10.105.10">
    <property type="entry name" value="Dipeptide-binding Protein, Domain 3"/>
    <property type="match status" value="1"/>
</dbReference>
<dbReference type="Proteomes" id="UP001595593">
    <property type="component" value="Unassembled WGS sequence"/>
</dbReference>
<evidence type="ECO:0000313" key="8">
    <source>
        <dbReference type="Proteomes" id="UP001595593"/>
    </source>
</evidence>
<keyword evidence="4 5" id="KW-0732">Signal</keyword>
<evidence type="ECO:0000259" key="6">
    <source>
        <dbReference type="Pfam" id="PF00496"/>
    </source>
</evidence>
<dbReference type="InterPro" id="IPR030678">
    <property type="entry name" value="Peptide/Ni-bd"/>
</dbReference>
<dbReference type="EMBL" id="JBHRTN010000013">
    <property type="protein sequence ID" value="MFC3126071.1"/>
    <property type="molecule type" value="Genomic_DNA"/>
</dbReference>
<dbReference type="PIRSF" id="PIRSF002741">
    <property type="entry name" value="MppA"/>
    <property type="match status" value="1"/>
</dbReference>
<dbReference type="PANTHER" id="PTHR30290">
    <property type="entry name" value="PERIPLASMIC BINDING COMPONENT OF ABC TRANSPORTER"/>
    <property type="match status" value="1"/>
</dbReference>
<comment type="subcellular location">
    <subcellularLocation>
        <location evidence="1">Periplasm</location>
    </subcellularLocation>
</comment>
<evidence type="ECO:0000256" key="5">
    <source>
        <dbReference type="SAM" id="SignalP"/>
    </source>
</evidence>
<accession>A0ABV7G5W8</accession>
<dbReference type="Gene3D" id="3.40.190.10">
    <property type="entry name" value="Periplasmic binding protein-like II"/>
    <property type="match status" value="1"/>
</dbReference>
<reference evidence="8" key="1">
    <citation type="journal article" date="2019" name="Int. J. Syst. Evol. Microbiol.">
        <title>The Global Catalogue of Microorganisms (GCM) 10K type strain sequencing project: providing services to taxonomists for standard genome sequencing and annotation.</title>
        <authorList>
            <consortium name="The Broad Institute Genomics Platform"/>
            <consortium name="The Broad Institute Genome Sequencing Center for Infectious Disease"/>
            <person name="Wu L."/>
            <person name="Ma J."/>
        </authorList>
    </citation>
    <scope>NUCLEOTIDE SEQUENCE [LARGE SCALE GENOMIC DNA]</scope>
    <source>
        <strain evidence="8">KCTC 52094</strain>
    </source>
</reference>
<evidence type="ECO:0000313" key="7">
    <source>
        <dbReference type="EMBL" id="MFC3126071.1"/>
    </source>
</evidence>